<accession>A0A9X1X9V8</accession>
<evidence type="ECO:0000313" key="4">
    <source>
        <dbReference type="Proteomes" id="UP001139011"/>
    </source>
</evidence>
<keyword evidence="1" id="KW-0378">Hydrolase</keyword>
<name>A0A9X1X9V8_9BACL</name>
<dbReference type="GO" id="GO:0008236">
    <property type="term" value="F:serine-type peptidase activity"/>
    <property type="evidence" value="ECO:0007669"/>
    <property type="project" value="InterPro"/>
</dbReference>
<evidence type="ECO:0000256" key="1">
    <source>
        <dbReference type="ARBA" id="ARBA00022801"/>
    </source>
</evidence>
<dbReference type="PANTHER" id="PTHR22946:SF9">
    <property type="entry name" value="POLYKETIDE TRANSFERASE AF380"/>
    <property type="match status" value="1"/>
</dbReference>
<feature type="domain" description="Peptidase S9 prolyl oligopeptidase catalytic" evidence="2">
    <location>
        <begin position="87"/>
        <end position="253"/>
    </location>
</feature>
<comment type="caution">
    <text evidence="3">The sequence shown here is derived from an EMBL/GenBank/DDBJ whole genome shotgun (WGS) entry which is preliminary data.</text>
</comment>
<dbReference type="Pfam" id="PF00326">
    <property type="entry name" value="Peptidase_S9"/>
    <property type="match status" value="1"/>
</dbReference>
<dbReference type="SUPFAM" id="SSF53474">
    <property type="entry name" value="alpha/beta-Hydrolases"/>
    <property type="match status" value="1"/>
</dbReference>
<dbReference type="InterPro" id="IPR050261">
    <property type="entry name" value="FrsA_esterase"/>
</dbReference>
<keyword evidence="4" id="KW-1185">Reference proteome</keyword>
<proteinExistence type="predicted"/>
<dbReference type="NCBIfam" id="NF007857">
    <property type="entry name" value="PRK10566.1"/>
    <property type="match status" value="1"/>
</dbReference>
<reference evidence="3" key="1">
    <citation type="submission" date="2021-09" db="EMBL/GenBank/DDBJ databases">
        <title>Genome analysis of Fictibacillus sp. KIGAM418 isolated from marine sediment.</title>
        <authorList>
            <person name="Seo M.-J."/>
            <person name="Cho E.-S."/>
            <person name="Hwang C.Y."/>
        </authorList>
    </citation>
    <scope>NUCLEOTIDE SEQUENCE</scope>
    <source>
        <strain evidence="3">KIGAM418</strain>
    </source>
</reference>
<dbReference type="AlphaFoldDB" id="A0A9X1X9V8"/>
<dbReference type="Proteomes" id="UP001139011">
    <property type="component" value="Unassembled WGS sequence"/>
</dbReference>
<protein>
    <submittedName>
        <fullName evidence="3">Esterase</fullName>
    </submittedName>
</protein>
<sequence length="254" mass="29157">MVTIETRTIDNIPVLHAFEGGKENEKLPLMLFIHGFTSAKEHNLHFAYALAQKGYRVVLPDMLHHGERMSDVSGDKRMYSFWDIVVQGIQDIHKLVQSLDREGIIDRERVGVSGTSMGGIITFGALSQYPYIKAAVTLMGTPYYEDFAYWQIEKMKQQEVSFPFSEEALAKVISIIKPFDLTSCMEKLDNRPLLLWHSKIDEVVPFSQSCDFYRKAKAVYKNPEKIQYIADETSGHKVSRAAYLETVKWFAKYL</sequence>
<evidence type="ECO:0000259" key="2">
    <source>
        <dbReference type="Pfam" id="PF00326"/>
    </source>
</evidence>
<dbReference type="GO" id="GO:0006508">
    <property type="term" value="P:proteolysis"/>
    <property type="evidence" value="ECO:0007669"/>
    <property type="project" value="InterPro"/>
</dbReference>
<dbReference type="InterPro" id="IPR029058">
    <property type="entry name" value="AB_hydrolase_fold"/>
</dbReference>
<evidence type="ECO:0000313" key="3">
    <source>
        <dbReference type="EMBL" id="MCK6256716.1"/>
    </source>
</evidence>
<gene>
    <name evidence="3" type="primary">yjfP</name>
    <name evidence="3" type="ORF">LCY76_08925</name>
</gene>
<dbReference type="GO" id="GO:0052689">
    <property type="term" value="F:carboxylic ester hydrolase activity"/>
    <property type="evidence" value="ECO:0007669"/>
    <property type="project" value="UniProtKB-ARBA"/>
</dbReference>
<organism evidence="3 4">
    <name type="scientific">Fictibacillus marinisediminis</name>
    <dbReference type="NCBI Taxonomy" id="2878389"/>
    <lineage>
        <taxon>Bacteria</taxon>
        <taxon>Bacillati</taxon>
        <taxon>Bacillota</taxon>
        <taxon>Bacilli</taxon>
        <taxon>Bacillales</taxon>
        <taxon>Fictibacillaceae</taxon>
        <taxon>Fictibacillus</taxon>
    </lineage>
</organism>
<dbReference type="EMBL" id="JAIWJX010000002">
    <property type="protein sequence ID" value="MCK6256716.1"/>
    <property type="molecule type" value="Genomic_DNA"/>
</dbReference>
<dbReference type="Gene3D" id="3.40.50.1820">
    <property type="entry name" value="alpha/beta hydrolase"/>
    <property type="match status" value="1"/>
</dbReference>
<dbReference type="InterPro" id="IPR001375">
    <property type="entry name" value="Peptidase_S9_cat"/>
</dbReference>
<dbReference type="PANTHER" id="PTHR22946">
    <property type="entry name" value="DIENELACTONE HYDROLASE DOMAIN-CONTAINING PROTEIN-RELATED"/>
    <property type="match status" value="1"/>
</dbReference>
<dbReference type="RefSeq" id="WP_248252347.1">
    <property type="nucleotide sequence ID" value="NZ_JAIWJX010000002.1"/>
</dbReference>